<organism evidence="1 2">
    <name type="scientific">Cryobacterium luteum</name>
    <dbReference type="NCBI Taxonomy" id="1424661"/>
    <lineage>
        <taxon>Bacteria</taxon>
        <taxon>Bacillati</taxon>
        <taxon>Actinomycetota</taxon>
        <taxon>Actinomycetes</taxon>
        <taxon>Micrococcales</taxon>
        <taxon>Microbacteriaceae</taxon>
        <taxon>Cryobacterium</taxon>
    </lineage>
</organism>
<dbReference type="AlphaFoldDB" id="A0A5F0D687"/>
<protein>
    <recommendedName>
        <fullName evidence="3">DUF4393 domain-containing protein</fullName>
    </recommendedName>
</protein>
<dbReference type="Proteomes" id="UP000297654">
    <property type="component" value="Unassembled WGS sequence"/>
</dbReference>
<accession>A0A5F0D687</accession>
<keyword evidence="2" id="KW-1185">Reference proteome</keyword>
<evidence type="ECO:0008006" key="3">
    <source>
        <dbReference type="Google" id="ProtNLM"/>
    </source>
</evidence>
<sequence>MKRAFRGGVGPDKQLSSVYQIRVTGANVSELGIDLDAAGGFGLTGAGALGLIWVVGPSVKALGKNLGQWTDYQTANLLRLSGKVRERIGDAAPNDGDSIHPRIVKEVLESASWIDDDLHQEYLAGLLVSSRSPGGRDDSGAYLTRLVAGLSAAQIRIHYAMYSAYLNSRDMTDDGPPRFTHVAELTQMVVIATTESMMLVASGGAERSKGAALYGATSGLQREGLIAGAGYPMNGTVRSQYQLVPTMLGASVFGQSMFTSPLEGARIATRTETLMRGATPHIFQAQEPLNGYRFAEVRISVGG</sequence>
<evidence type="ECO:0000313" key="1">
    <source>
        <dbReference type="EMBL" id="TFB89983.1"/>
    </source>
</evidence>
<gene>
    <name evidence="1" type="ORF">E3O10_07650</name>
</gene>
<reference evidence="1 2" key="1">
    <citation type="submission" date="2019-03" db="EMBL/GenBank/DDBJ databases">
        <title>Genomics of glacier-inhabiting Cryobacterium strains.</title>
        <authorList>
            <person name="Liu Q."/>
            <person name="Xin Y.-H."/>
        </authorList>
    </citation>
    <scope>NUCLEOTIDE SEQUENCE [LARGE SCALE GENOMIC DNA]</scope>
    <source>
        <strain evidence="1 2">Hh15</strain>
    </source>
</reference>
<name>A0A5F0D687_9MICO</name>
<evidence type="ECO:0000313" key="2">
    <source>
        <dbReference type="Proteomes" id="UP000297654"/>
    </source>
</evidence>
<comment type="caution">
    <text evidence="1">The sequence shown here is derived from an EMBL/GenBank/DDBJ whole genome shotgun (WGS) entry which is preliminary data.</text>
</comment>
<dbReference type="EMBL" id="SOFF01000028">
    <property type="protein sequence ID" value="TFB89983.1"/>
    <property type="molecule type" value="Genomic_DNA"/>
</dbReference>
<dbReference type="RefSeq" id="WP_167361070.1">
    <property type="nucleotide sequence ID" value="NZ_FOCN01000019.1"/>
</dbReference>
<proteinExistence type="predicted"/>